<comment type="caution">
    <text evidence="6">The sequence shown here is derived from an EMBL/GenBank/DDBJ whole genome shotgun (WGS) entry which is preliminary data.</text>
</comment>
<dbReference type="AlphaFoldDB" id="A0A9W7B8U8"/>
<dbReference type="Proteomes" id="UP001165160">
    <property type="component" value="Unassembled WGS sequence"/>
</dbReference>
<keyword evidence="1" id="KW-0808">Transferase</keyword>
<feature type="domain" description="Deacetylase sirtuin-type" evidence="5">
    <location>
        <begin position="70"/>
        <end position="340"/>
    </location>
</feature>
<dbReference type="Gene3D" id="3.40.50.1220">
    <property type="entry name" value="TPP-binding domain"/>
    <property type="match status" value="1"/>
</dbReference>
<sequence length="480" mass="53340">MASREDVRAQLTLNRFMAPEEARFKHGRCLSPPELDACRPSKTTWKSRHPPRDDHDCPSWLTASEYEDNSSTLMLKIKKLADLIRMSKRTSLYTGAGISASVIGQAARSNTNKQGWTGTKTAASPTLTHHALAALTRNNLVHSWVQQNHDGLPQKAGAKQGVINEIHGSWFDPSNPVVKYSGCLSDRLEPKMVEDARQSDLVIVLGTSLGGLNADQMATLPATRSLVPDDKELVTTTVRNGVKLCGYITSTDEATGEVCGQFHADTSDFVEDAPWDGAFDTHMRFHPSQTFRPVLNTSTSSLGTVCINLQQTPQDDKMSLRIFGKSDNVLFLLLQELGMSTRFPEINFEAVPRRVLVPYNKRGERIADGEPMMWWNLERGAEIKLTPGHNIQGARQPIFMHIGSKKWPNGTRLKNNRICGPGNGRVVLRNLRTSAFEFNIEGAKMSLGMWWVEAAVAGGVDYLPLVNSKPEYEIEEEKKE</sequence>
<evidence type="ECO:0000256" key="2">
    <source>
        <dbReference type="ARBA" id="ARBA00023027"/>
    </source>
</evidence>
<evidence type="ECO:0000259" key="5">
    <source>
        <dbReference type="PROSITE" id="PS50305"/>
    </source>
</evidence>
<dbReference type="CDD" id="cd00296">
    <property type="entry name" value="SIR2"/>
    <property type="match status" value="1"/>
</dbReference>
<comment type="caution">
    <text evidence="3">Lacks conserved residue(s) required for the propagation of feature annotation.</text>
</comment>
<evidence type="ECO:0000313" key="7">
    <source>
        <dbReference type="Proteomes" id="UP001165160"/>
    </source>
</evidence>
<organism evidence="6 7">
    <name type="scientific">Triparma verrucosa</name>
    <dbReference type="NCBI Taxonomy" id="1606542"/>
    <lineage>
        <taxon>Eukaryota</taxon>
        <taxon>Sar</taxon>
        <taxon>Stramenopiles</taxon>
        <taxon>Ochrophyta</taxon>
        <taxon>Bolidophyceae</taxon>
        <taxon>Parmales</taxon>
        <taxon>Triparmaceae</taxon>
        <taxon>Triparma</taxon>
    </lineage>
</organism>
<proteinExistence type="predicted"/>
<dbReference type="GO" id="GO:0070403">
    <property type="term" value="F:NAD+ binding"/>
    <property type="evidence" value="ECO:0007669"/>
    <property type="project" value="InterPro"/>
</dbReference>
<reference evidence="7" key="1">
    <citation type="journal article" date="2023" name="Commun. Biol.">
        <title>Genome analysis of Parmales, the sister group of diatoms, reveals the evolutionary specialization of diatoms from phago-mixotrophs to photoautotrophs.</title>
        <authorList>
            <person name="Ban H."/>
            <person name="Sato S."/>
            <person name="Yoshikawa S."/>
            <person name="Yamada K."/>
            <person name="Nakamura Y."/>
            <person name="Ichinomiya M."/>
            <person name="Sato N."/>
            <person name="Blanc-Mathieu R."/>
            <person name="Endo H."/>
            <person name="Kuwata A."/>
            <person name="Ogata H."/>
        </authorList>
    </citation>
    <scope>NUCLEOTIDE SEQUENCE [LARGE SCALE GENOMIC DNA]</scope>
    <source>
        <strain evidence="7">NIES 3699</strain>
    </source>
</reference>
<dbReference type="InterPro" id="IPR026590">
    <property type="entry name" value="Ssirtuin_cat_dom"/>
</dbReference>
<protein>
    <recommendedName>
        <fullName evidence="5">Deacetylase sirtuin-type domain-containing protein</fullName>
    </recommendedName>
</protein>
<evidence type="ECO:0000256" key="3">
    <source>
        <dbReference type="PROSITE-ProRule" id="PRU00236"/>
    </source>
</evidence>
<evidence type="ECO:0000256" key="4">
    <source>
        <dbReference type="SAM" id="MobiDB-lite"/>
    </source>
</evidence>
<dbReference type="InterPro" id="IPR050134">
    <property type="entry name" value="NAD-dep_sirtuin_deacylases"/>
</dbReference>
<dbReference type="InterPro" id="IPR029035">
    <property type="entry name" value="DHS-like_NAD/FAD-binding_dom"/>
</dbReference>
<dbReference type="PROSITE" id="PS50305">
    <property type="entry name" value="SIRTUIN"/>
    <property type="match status" value="1"/>
</dbReference>
<dbReference type="InterPro" id="IPR003000">
    <property type="entry name" value="Sirtuin"/>
</dbReference>
<dbReference type="GO" id="GO:0017136">
    <property type="term" value="F:histone deacetylase activity, NAD-dependent"/>
    <property type="evidence" value="ECO:0007669"/>
    <property type="project" value="TreeGrafter"/>
</dbReference>
<keyword evidence="7" id="KW-1185">Reference proteome</keyword>
<dbReference type="PANTHER" id="PTHR11085">
    <property type="entry name" value="NAD-DEPENDENT PROTEIN DEACYLASE SIRTUIN-5, MITOCHONDRIAL-RELATED"/>
    <property type="match status" value="1"/>
</dbReference>
<dbReference type="EMBL" id="BRXX01000024">
    <property type="protein sequence ID" value="GMH83257.1"/>
    <property type="molecule type" value="Genomic_DNA"/>
</dbReference>
<dbReference type="Pfam" id="PF02146">
    <property type="entry name" value="SIR2"/>
    <property type="match status" value="1"/>
</dbReference>
<name>A0A9W7B8U8_9STRA</name>
<accession>A0A9W7B8U8</accession>
<feature type="region of interest" description="Disordered" evidence="4">
    <location>
        <begin position="32"/>
        <end position="54"/>
    </location>
</feature>
<evidence type="ECO:0000256" key="1">
    <source>
        <dbReference type="ARBA" id="ARBA00022679"/>
    </source>
</evidence>
<keyword evidence="2" id="KW-0520">NAD</keyword>
<gene>
    <name evidence="6" type="ORF">TrVE_jg6506</name>
</gene>
<evidence type="ECO:0000313" key="6">
    <source>
        <dbReference type="EMBL" id="GMH83257.1"/>
    </source>
</evidence>
<dbReference type="SUPFAM" id="SSF52467">
    <property type="entry name" value="DHS-like NAD/FAD-binding domain"/>
    <property type="match status" value="1"/>
</dbReference>
<dbReference type="PANTHER" id="PTHR11085:SF10">
    <property type="entry name" value="NAD-DEPENDENT PROTEIN DEACYLASE SIRTUIN-5, MITOCHONDRIAL-RELATED"/>
    <property type="match status" value="1"/>
</dbReference>